<sequence>MRTSGILLTLGIAAMAMTPAHASVSVDQDAGVCVVDTQETVDFWDELTRDAVEKRLAELGDLGATIAAYDAGAEDNPGELQLRLAETGATEGLGMLTPQRNAAADAELTPDAKANTSRYTADEARSAAARIDDDPAALARQALAGQAESGVRLYEIQQDIFEDRAAEYNELQLATREALKECADELDGPSWGLIIVGGIAVLGLLILGITAVLNSRKPTRHGRSS</sequence>
<keyword evidence="1" id="KW-0472">Membrane</keyword>
<feature type="transmembrane region" description="Helical" evidence="1">
    <location>
        <begin position="191"/>
        <end position="213"/>
    </location>
</feature>
<proteinExistence type="predicted"/>
<protein>
    <recommendedName>
        <fullName evidence="5">Secreted protein</fullName>
    </recommendedName>
</protein>
<dbReference type="AlphaFoldDB" id="A0A2A9DMF1"/>
<keyword evidence="1" id="KW-0812">Transmembrane</keyword>
<dbReference type="Proteomes" id="UP000221653">
    <property type="component" value="Unassembled WGS sequence"/>
</dbReference>
<evidence type="ECO:0000256" key="1">
    <source>
        <dbReference type="SAM" id="Phobius"/>
    </source>
</evidence>
<keyword evidence="2" id="KW-0732">Signal</keyword>
<feature type="signal peptide" evidence="2">
    <location>
        <begin position="1"/>
        <end position="22"/>
    </location>
</feature>
<evidence type="ECO:0000313" key="4">
    <source>
        <dbReference type="Proteomes" id="UP000221653"/>
    </source>
</evidence>
<organism evidence="3 4">
    <name type="scientific">Corynebacterium renale</name>
    <dbReference type="NCBI Taxonomy" id="1724"/>
    <lineage>
        <taxon>Bacteria</taxon>
        <taxon>Bacillati</taxon>
        <taxon>Actinomycetota</taxon>
        <taxon>Actinomycetes</taxon>
        <taxon>Mycobacteriales</taxon>
        <taxon>Corynebacteriaceae</taxon>
        <taxon>Corynebacterium</taxon>
    </lineage>
</organism>
<evidence type="ECO:0000313" key="3">
    <source>
        <dbReference type="EMBL" id="PFG27142.1"/>
    </source>
</evidence>
<dbReference type="EMBL" id="PDJF01000001">
    <property type="protein sequence ID" value="PFG27142.1"/>
    <property type="molecule type" value="Genomic_DNA"/>
</dbReference>
<name>A0A2A9DMF1_9CORY</name>
<accession>A0A2A9DMF1</accession>
<comment type="caution">
    <text evidence="3">The sequence shown here is derived from an EMBL/GenBank/DDBJ whole genome shotgun (WGS) entry which is preliminary data.</text>
</comment>
<dbReference type="STRING" id="1724.GCA_001044175_00306"/>
<reference evidence="3 4" key="1">
    <citation type="submission" date="2017-10" db="EMBL/GenBank/DDBJ databases">
        <title>Sequencing the genomes of 1000 actinobacteria strains.</title>
        <authorList>
            <person name="Klenk H.-P."/>
        </authorList>
    </citation>
    <scope>NUCLEOTIDE SEQUENCE [LARGE SCALE GENOMIC DNA]</scope>
    <source>
        <strain evidence="3 4">DSM 20688</strain>
    </source>
</reference>
<gene>
    <name evidence="3" type="ORF">ATK06_0191</name>
</gene>
<keyword evidence="4" id="KW-1185">Reference proteome</keyword>
<evidence type="ECO:0000256" key="2">
    <source>
        <dbReference type="SAM" id="SignalP"/>
    </source>
</evidence>
<evidence type="ECO:0008006" key="5">
    <source>
        <dbReference type="Google" id="ProtNLM"/>
    </source>
</evidence>
<feature type="chain" id="PRO_5013355421" description="Secreted protein" evidence="2">
    <location>
        <begin position="23"/>
        <end position="225"/>
    </location>
</feature>
<keyword evidence="1" id="KW-1133">Transmembrane helix</keyword>
<dbReference type="RefSeq" id="WP_048381490.1">
    <property type="nucleotide sequence ID" value="NZ_LDYE01000011.1"/>
</dbReference>